<keyword evidence="6" id="KW-0325">Glycoprotein</keyword>
<dbReference type="AlphaFoldDB" id="A0A7S8HYY1"/>
<evidence type="ECO:0000256" key="7">
    <source>
        <dbReference type="SAM" id="MobiDB-lite"/>
    </source>
</evidence>
<keyword evidence="4 8" id="KW-1133">Transmembrane helix</keyword>
<feature type="transmembrane region" description="Helical" evidence="8">
    <location>
        <begin position="361"/>
        <end position="382"/>
    </location>
</feature>
<evidence type="ECO:0000256" key="6">
    <source>
        <dbReference type="ARBA" id="ARBA00023180"/>
    </source>
</evidence>
<evidence type="ECO:0008006" key="11">
    <source>
        <dbReference type="Google" id="ProtNLM"/>
    </source>
</evidence>
<comment type="subcellular location">
    <subcellularLocation>
        <location evidence="1">Membrane</location>
        <topology evidence="1">Multi-pass membrane protein</topology>
    </subcellularLocation>
</comment>
<evidence type="ECO:0000313" key="10">
    <source>
        <dbReference type="Proteomes" id="UP000663297"/>
    </source>
</evidence>
<feature type="transmembrane region" description="Helical" evidence="8">
    <location>
        <begin position="306"/>
        <end position="325"/>
    </location>
</feature>
<dbReference type="EMBL" id="CP064749">
    <property type="protein sequence ID" value="QPC65589.1"/>
    <property type="molecule type" value="Genomic_DNA"/>
</dbReference>
<dbReference type="Proteomes" id="UP000663297">
    <property type="component" value="Chromosome 3"/>
</dbReference>
<feature type="transmembrane region" description="Helical" evidence="8">
    <location>
        <begin position="394"/>
        <end position="415"/>
    </location>
</feature>
<feature type="transmembrane region" description="Helical" evidence="8">
    <location>
        <begin position="128"/>
        <end position="145"/>
    </location>
</feature>
<dbReference type="GO" id="GO:0016020">
    <property type="term" value="C:membrane"/>
    <property type="evidence" value="ECO:0007669"/>
    <property type="project" value="UniProtKB-SubCell"/>
</dbReference>
<feature type="region of interest" description="Disordered" evidence="7">
    <location>
        <begin position="1"/>
        <end position="25"/>
    </location>
</feature>
<feature type="transmembrane region" description="Helical" evidence="8">
    <location>
        <begin position="85"/>
        <end position="108"/>
    </location>
</feature>
<feature type="transmembrane region" description="Helical" evidence="8">
    <location>
        <begin position="157"/>
        <end position="176"/>
    </location>
</feature>
<feature type="transmembrane region" description="Helical" evidence="8">
    <location>
        <begin position="427"/>
        <end position="447"/>
    </location>
</feature>
<feature type="transmembrane region" description="Helical" evidence="8">
    <location>
        <begin position="257"/>
        <end position="276"/>
    </location>
</feature>
<evidence type="ECO:0000256" key="5">
    <source>
        <dbReference type="ARBA" id="ARBA00023136"/>
    </source>
</evidence>
<keyword evidence="3 8" id="KW-0812">Transmembrane</keyword>
<evidence type="ECO:0000256" key="8">
    <source>
        <dbReference type="SAM" id="Phobius"/>
    </source>
</evidence>
<dbReference type="PANTHER" id="PTHR43791">
    <property type="entry name" value="PERMEASE-RELATED"/>
    <property type="match status" value="1"/>
</dbReference>
<evidence type="ECO:0000313" key="9">
    <source>
        <dbReference type="EMBL" id="QPC65589.1"/>
    </source>
</evidence>
<feature type="transmembrane region" description="Helical" evidence="8">
    <location>
        <begin position="47"/>
        <end position="65"/>
    </location>
</feature>
<dbReference type="InterPro" id="IPR036259">
    <property type="entry name" value="MFS_trans_sf"/>
</dbReference>
<dbReference type="InterPro" id="IPR011701">
    <property type="entry name" value="MFS"/>
</dbReference>
<keyword evidence="2" id="KW-0813">Transport</keyword>
<feature type="transmembrane region" description="Helical" evidence="8">
    <location>
        <begin position="188"/>
        <end position="210"/>
    </location>
</feature>
<feature type="region of interest" description="Disordered" evidence="7">
    <location>
        <begin position="465"/>
        <end position="505"/>
    </location>
</feature>
<protein>
    <recommendedName>
        <fullName evidence="11">Pantothenate transporter liz1</fullName>
    </recommendedName>
</protein>
<dbReference type="Pfam" id="PF07690">
    <property type="entry name" value="MFS_1"/>
    <property type="match status" value="1"/>
</dbReference>
<dbReference type="Gene3D" id="1.20.1250.20">
    <property type="entry name" value="MFS general substrate transporter like domains"/>
    <property type="match status" value="2"/>
</dbReference>
<dbReference type="PANTHER" id="PTHR43791:SF39">
    <property type="entry name" value="TRANSPORTER LIZ1_SEO1, PUTATIVE (AFU_ORTHOLOGUE AFUA_3G00980)-RELATED"/>
    <property type="match status" value="1"/>
</dbReference>
<evidence type="ECO:0000256" key="3">
    <source>
        <dbReference type="ARBA" id="ARBA00022692"/>
    </source>
</evidence>
<organism evidence="9 10">
    <name type="scientific">Fusarium culmorum</name>
    <dbReference type="NCBI Taxonomy" id="5516"/>
    <lineage>
        <taxon>Eukaryota</taxon>
        <taxon>Fungi</taxon>
        <taxon>Dikarya</taxon>
        <taxon>Ascomycota</taxon>
        <taxon>Pezizomycotina</taxon>
        <taxon>Sordariomycetes</taxon>
        <taxon>Hypocreomycetidae</taxon>
        <taxon>Hypocreales</taxon>
        <taxon>Nectriaceae</taxon>
        <taxon>Fusarium</taxon>
    </lineage>
</organism>
<evidence type="ECO:0000256" key="2">
    <source>
        <dbReference type="ARBA" id="ARBA00022448"/>
    </source>
</evidence>
<evidence type="ECO:0000256" key="1">
    <source>
        <dbReference type="ARBA" id="ARBA00004141"/>
    </source>
</evidence>
<feature type="transmembrane region" description="Helical" evidence="8">
    <location>
        <begin position="337"/>
        <end position="355"/>
    </location>
</feature>
<dbReference type="SUPFAM" id="SSF103473">
    <property type="entry name" value="MFS general substrate transporter"/>
    <property type="match status" value="1"/>
</dbReference>
<keyword evidence="5 8" id="KW-0472">Membrane</keyword>
<dbReference type="GO" id="GO:0022857">
    <property type="term" value="F:transmembrane transporter activity"/>
    <property type="evidence" value="ECO:0007669"/>
    <property type="project" value="InterPro"/>
</dbReference>
<accession>A0A7S8HYY1</accession>
<evidence type="ECO:0000256" key="4">
    <source>
        <dbReference type="ARBA" id="ARBA00022989"/>
    </source>
</evidence>
<name>A0A7S8HYY1_FUSCU</name>
<gene>
    <name evidence="9" type="ORF">HYE67_007820</name>
</gene>
<reference evidence="9" key="1">
    <citation type="submission" date="2020-11" db="EMBL/GenBank/DDBJ databases">
        <title>The chromosome-scale genome resource for two endophytic Fusarium species: F. culmorum and F. pseudograminearum.</title>
        <authorList>
            <person name="Yuan Z."/>
        </authorList>
    </citation>
    <scope>NUCLEOTIDE SEQUENCE</scope>
    <source>
        <strain evidence="9">Class2-1B</strain>
    </source>
</reference>
<sequence>MATTTSETPAHMDSTTTQDTTSHPPQTGIFKHISSIIPYFKNPRHVLILKLDCLLLTWTFIAGIMKEMDQSATTQAYVSGMREALGLYGNELVMFNTFFSIGYAIGLVPGQLAQTRVRPSIFLPTCEIIWGLFVLVVVSLIFNWYTPKELALRIACFNISDVAGAMFLGALQAALYRNLNGAHGIAGWQWLFIVSGVITIAQGIVGFFVIPDTPAYTRAKWLTENEKRLSRERMGDFGAETSKLIPTSVLKKKLRKLITHPVTFFFLCAFVMNAWAHRANAYFVLYIESLKDSAGNRIYSTYQVNILPLGGYAMQICTNLILNGLSDWKHWRWQISSGCAFMLGIMLSVLCAWPSGNKVVMGFYFMTYAVNAGSPALMAWFAELMRKEPEARSIVVALTVMIVYIGHATIPLRAFRVSDAPQYPIGFPLTTAFSFGSVFVQLGLLWWSRRNPQLMQNGYEGVSIDSRASDEESSGVVERDGVSVDEGDYSTKEKTSSPVVSKLDG</sequence>
<proteinExistence type="predicted"/>